<feature type="transmembrane region" description="Helical" evidence="1">
    <location>
        <begin position="168"/>
        <end position="186"/>
    </location>
</feature>
<feature type="transmembrane region" description="Helical" evidence="1">
    <location>
        <begin position="91"/>
        <end position="108"/>
    </location>
</feature>
<accession>A1K7Q1</accession>
<dbReference type="KEGG" id="azo:azo2239"/>
<keyword evidence="4" id="KW-1185">Reference proteome</keyword>
<evidence type="ECO:0000313" key="4">
    <source>
        <dbReference type="Proteomes" id="UP000002588"/>
    </source>
</evidence>
<dbReference type="GO" id="GO:0016747">
    <property type="term" value="F:acyltransferase activity, transferring groups other than amino-acyl groups"/>
    <property type="evidence" value="ECO:0007669"/>
    <property type="project" value="InterPro"/>
</dbReference>
<dbReference type="HOGENOM" id="CLU_023915_4_1_4"/>
<dbReference type="Proteomes" id="UP000002588">
    <property type="component" value="Chromosome"/>
</dbReference>
<keyword evidence="1" id="KW-0472">Membrane</keyword>
<dbReference type="eggNOG" id="COG3594">
    <property type="taxonomic scope" value="Bacteria"/>
</dbReference>
<feature type="transmembrane region" description="Helical" evidence="1">
    <location>
        <begin position="288"/>
        <end position="312"/>
    </location>
</feature>
<evidence type="ECO:0000313" key="3">
    <source>
        <dbReference type="EMBL" id="CAL94856.1"/>
    </source>
</evidence>
<feature type="transmembrane region" description="Helical" evidence="1">
    <location>
        <begin position="225"/>
        <end position="244"/>
    </location>
</feature>
<keyword evidence="1" id="KW-1133">Transmembrane helix</keyword>
<reference evidence="3 4" key="1">
    <citation type="journal article" date="2006" name="Nat. Biotechnol.">
        <title>Complete genome of the mutualistic, N2-fixing grass endophyte Azoarcus sp. strain BH72.</title>
        <authorList>
            <person name="Krause A."/>
            <person name="Ramakumar A."/>
            <person name="Bartels D."/>
            <person name="Battistoni F."/>
            <person name="Bekel T."/>
            <person name="Boch J."/>
            <person name="Boehm M."/>
            <person name="Friedrich F."/>
            <person name="Hurek T."/>
            <person name="Krause L."/>
            <person name="Linke B."/>
            <person name="McHardy A.C."/>
            <person name="Sarkar A."/>
            <person name="Schneiker S."/>
            <person name="Syed A.A."/>
            <person name="Thauer R."/>
            <person name="Vorhoelter F.-J."/>
            <person name="Weidner S."/>
            <person name="Puehler A."/>
            <person name="Reinhold-Hurek B."/>
            <person name="Kaiser O."/>
            <person name="Goesmann A."/>
        </authorList>
    </citation>
    <scope>NUCLEOTIDE SEQUENCE [LARGE SCALE GENOMIC DNA]</scope>
    <source>
        <strain evidence="3 4">BH72</strain>
    </source>
</reference>
<feature type="transmembrane region" description="Helical" evidence="1">
    <location>
        <begin position="144"/>
        <end position="161"/>
    </location>
</feature>
<dbReference type="AlphaFoldDB" id="A1K7Q1"/>
<evidence type="ECO:0000256" key="1">
    <source>
        <dbReference type="SAM" id="Phobius"/>
    </source>
</evidence>
<dbReference type="PANTHER" id="PTHR37312">
    <property type="entry name" value="MEMBRANE-BOUND ACYLTRANSFERASE YKRP-RELATED"/>
    <property type="match status" value="1"/>
</dbReference>
<dbReference type="EMBL" id="AM406670">
    <property type="protein sequence ID" value="CAL94856.1"/>
    <property type="molecule type" value="Genomic_DNA"/>
</dbReference>
<feature type="transmembrane region" description="Helical" evidence="1">
    <location>
        <begin position="318"/>
        <end position="340"/>
    </location>
</feature>
<keyword evidence="3" id="KW-0808">Transferase</keyword>
<dbReference type="EC" id="2.3.1.-" evidence="3"/>
<feature type="transmembrane region" description="Helical" evidence="1">
    <location>
        <begin position="256"/>
        <end position="276"/>
    </location>
</feature>
<sequence>MWLEACSMRTEAVAAVPPQPGAPRDAGIDAARAIGIVLVVIGHARGCPPWLSMLLYSFHVPLFFWLAGAVVSEARLFEPAGRTVARLARRLLGPYLFFFTAAYLYWLATRGIGEKAARWGDRPWWEPLQGLATGQGELLYVDPALWFLPALFVTAGTYAALYRRFSAATIAGGALVFALAWCVFFPDSGSRMPFALDVLPAALVFYACGHWMYPYLRACGRVPRRVVVLVAAAWLALAFANGRVDLNQLRFGEAVLLYFAAAGAGILMVLLLAPYVRSNRLTDWLAASTLLIFASHMVTFNVLSGLAAVAGWQSARDGFGWALASSVVAILVCKPLGSLLEAGRQRMLRPLSRATRASVGAG</sequence>
<evidence type="ECO:0000259" key="2">
    <source>
        <dbReference type="Pfam" id="PF01757"/>
    </source>
</evidence>
<proteinExistence type="predicted"/>
<gene>
    <name evidence="3" type="primary">gumF</name>
    <name evidence="3" type="ordered locus">azo2239</name>
</gene>
<dbReference type="InterPro" id="IPR052734">
    <property type="entry name" value="Nod_factor_acetyltransferase"/>
</dbReference>
<organism evidence="3 4">
    <name type="scientific">Azoarcus sp. (strain BH72)</name>
    <dbReference type="NCBI Taxonomy" id="418699"/>
    <lineage>
        <taxon>Bacteria</taxon>
        <taxon>Pseudomonadati</taxon>
        <taxon>Pseudomonadota</taxon>
        <taxon>Betaproteobacteria</taxon>
        <taxon>Rhodocyclales</taxon>
        <taxon>Zoogloeaceae</taxon>
        <taxon>Azoarcus</taxon>
    </lineage>
</organism>
<dbReference type="Pfam" id="PF01757">
    <property type="entry name" value="Acyl_transf_3"/>
    <property type="match status" value="1"/>
</dbReference>
<name>A1K7Q1_AZOSB</name>
<keyword evidence="3" id="KW-0012">Acyltransferase</keyword>
<feature type="transmembrane region" description="Helical" evidence="1">
    <location>
        <begin position="192"/>
        <end position="213"/>
    </location>
</feature>
<feature type="domain" description="Acyltransferase 3" evidence="2">
    <location>
        <begin position="26"/>
        <end position="333"/>
    </location>
</feature>
<dbReference type="InterPro" id="IPR002656">
    <property type="entry name" value="Acyl_transf_3_dom"/>
</dbReference>
<feature type="transmembrane region" description="Helical" evidence="1">
    <location>
        <begin position="50"/>
        <end position="71"/>
    </location>
</feature>
<protein>
    <submittedName>
        <fullName evidence="3">Acetyltransferase</fullName>
        <ecNumber evidence="3">2.3.1.-</ecNumber>
    </submittedName>
</protein>
<keyword evidence="1" id="KW-0812">Transmembrane</keyword>
<dbReference type="STRING" id="62928.azo2239"/>
<dbReference type="RefSeq" id="WP_011765970.1">
    <property type="nucleotide sequence ID" value="NC_008702.1"/>
</dbReference>
<dbReference type="PANTHER" id="PTHR37312:SF1">
    <property type="entry name" value="MEMBRANE-BOUND ACYLTRANSFERASE YKRP-RELATED"/>
    <property type="match status" value="1"/>
</dbReference>